<comment type="function">
    <text evidence="12">Catalyzes the formation of phosphatidylethanolamine (PtdEtn) from phosphatidylserine (PtdSer).</text>
</comment>
<feature type="active site" description="Charge relay system; for autoendoproteolytic cleavage activity" evidence="12">
    <location>
        <position position="169"/>
    </location>
</feature>
<sequence length="297" mass="33627">MIRIFDRKKGEYDSEVVVGGKYIEWLYGTMSGRWVLEALVKRKVFSAFYGRLMDLPASKKLISPFIKDNNLDMDESVKNLNNFESFNDFFTRSLKTESRPIPSDPSILMSPVDGRLLAYEDIDIDRLVQVKGITYTLGGLIGNGNLKNRYAHGTMLVFRLCPLDYHRFHFVDSGICSKSRLIKGGYYSVNPVSLAKVPNVYVENKRMYSLMRSDNFSDILIIEVGATNVGSIVQTYAPSNRFLRGTEKGFFKFGGSTVLLFFKEGAVKIDQDILDETSKGIESKVLMGEPIGRRARQ</sequence>
<dbReference type="Pfam" id="PF02666">
    <property type="entry name" value="PS_Dcarbxylase"/>
    <property type="match status" value="1"/>
</dbReference>
<keyword evidence="8 12" id="KW-0594">Phospholipid biosynthesis</keyword>
<dbReference type="PANTHER" id="PTHR10067">
    <property type="entry name" value="PHOSPHATIDYLSERINE DECARBOXYLASE"/>
    <property type="match status" value="1"/>
</dbReference>
<dbReference type="UniPathway" id="UPA00558">
    <property type="reaction ID" value="UER00616"/>
</dbReference>
<dbReference type="InterPro" id="IPR003817">
    <property type="entry name" value="PS_Dcarbxylase"/>
</dbReference>
<keyword evidence="11 12" id="KW-0670">Pyruvate</keyword>
<dbReference type="InterPro" id="IPR033179">
    <property type="entry name" value="PSD_type2_pro"/>
</dbReference>
<evidence type="ECO:0000313" key="13">
    <source>
        <dbReference type="EMBL" id="ETA81760.1"/>
    </source>
</evidence>
<feature type="active site" description="Charge relay system; for autoendoproteolytic cleavage activity" evidence="12">
    <location>
        <position position="256"/>
    </location>
</feature>
<dbReference type="RefSeq" id="WP_023387525.1">
    <property type="nucleotide sequence ID" value="NZ_AXUN02000068.1"/>
</dbReference>
<evidence type="ECO:0000256" key="7">
    <source>
        <dbReference type="ARBA" id="ARBA00023145"/>
    </source>
</evidence>
<feature type="active site" description="Schiff-base intermediate with substrate; via pyruvic acid; for decarboxylase activity" evidence="12">
    <location>
        <position position="256"/>
    </location>
</feature>
<accession>V7I6C0</accession>
<dbReference type="STRING" id="994573.T472_0205020"/>
<dbReference type="InterPro" id="IPR033177">
    <property type="entry name" value="PSD-B"/>
</dbReference>
<evidence type="ECO:0000256" key="10">
    <source>
        <dbReference type="ARBA" id="ARBA00023264"/>
    </source>
</evidence>
<feature type="chain" id="PRO_5023541985" description="Phosphatidylserine decarboxylase alpha chain" evidence="12">
    <location>
        <begin position="256"/>
        <end position="297"/>
    </location>
</feature>
<comment type="cofactor">
    <cofactor evidence="12">
        <name>pyruvate</name>
        <dbReference type="ChEBI" id="CHEBI:15361"/>
    </cofactor>
    <text evidence="12">Binds 1 pyruvoyl group covalently per subunit.</text>
</comment>
<dbReference type="EMBL" id="AXUN02000068">
    <property type="protein sequence ID" value="ETA81760.1"/>
    <property type="molecule type" value="Genomic_DNA"/>
</dbReference>
<evidence type="ECO:0000256" key="4">
    <source>
        <dbReference type="ARBA" id="ARBA00022793"/>
    </source>
</evidence>
<keyword evidence="4 12" id="KW-0210">Decarboxylase</keyword>
<reference evidence="13 14" key="1">
    <citation type="journal article" date="2014" name="Genome Announc.">
        <title>Genome Sequence of Youngiibacter fragilis, the Type Strain of the Genus Youngiibacter.</title>
        <authorList>
            <person name="Wawrik C.B."/>
            <person name="Callaghan A.V."/>
            <person name="Stamps B.W."/>
            <person name="Wawrik B."/>
        </authorList>
    </citation>
    <scope>NUCLEOTIDE SEQUENCE [LARGE SCALE GENOMIC DNA]</scope>
    <source>
        <strain evidence="13 14">232.1</strain>
    </source>
</reference>
<comment type="pathway">
    <text evidence="12">Phospholipid metabolism; phosphatidylethanolamine biosynthesis; phosphatidylethanolamine from CDP-diacylglycerol: step 2/2.</text>
</comment>
<evidence type="ECO:0000256" key="9">
    <source>
        <dbReference type="ARBA" id="ARBA00023239"/>
    </source>
</evidence>
<evidence type="ECO:0000256" key="8">
    <source>
        <dbReference type="ARBA" id="ARBA00023209"/>
    </source>
</evidence>
<keyword evidence="2 12" id="KW-1003">Cell membrane</keyword>
<feature type="modified residue" description="Pyruvic acid (Ser); by autocatalysis" evidence="12">
    <location>
        <position position="256"/>
    </location>
</feature>
<dbReference type="HAMAP" id="MF_00663">
    <property type="entry name" value="PS_decarb_PSD_B_type2"/>
    <property type="match status" value="1"/>
</dbReference>
<name>V7I6C0_9CLOT</name>
<evidence type="ECO:0000256" key="5">
    <source>
        <dbReference type="ARBA" id="ARBA00023098"/>
    </source>
</evidence>
<evidence type="ECO:0000256" key="2">
    <source>
        <dbReference type="ARBA" id="ARBA00022475"/>
    </source>
</evidence>
<proteinExistence type="inferred from homology"/>
<dbReference type="PANTHER" id="PTHR10067:SF17">
    <property type="entry name" value="PHOSPHATIDYLSERINE DECARBOXYLASE PROENZYME 2"/>
    <property type="match status" value="1"/>
</dbReference>
<evidence type="ECO:0000313" key="14">
    <source>
        <dbReference type="Proteomes" id="UP000017747"/>
    </source>
</evidence>
<dbReference type="GO" id="GO:0006646">
    <property type="term" value="P:phosphatidylethanolamine biosynthetic process"/>
    <property type="evidence" value="ECO:0007669"/>
    <property type="project" value="UniProtKB-UniRule"/>
</dbReference>
<dbReference type="NCBIfam" id="NF001941">
    <property type="entry name" value="PRK00723.1"/>
    <property type="match status" value="1"/>
</dbReference>
<gene>
    <name evidence="12" type="primary">psd</name>
    <name evidence="13" type="ORF">T472_0205020</name>
</gene>
<keyword evidence="5 12" id="KW-0443">Lipid metabolism</keyword>
<protein>
    <recommendedName>
        <fullName evidence="12">Phosphatidylserine decarboxylase proenzyme</fullName>
        <ecNumber evidence="12">4.1.1.65</ecNumber>
    </recommendedName>
    <component>
        <recommendedName>
            <fullName evidence="12">Phosphatidylserine decarboxylase alpha chain</fullName>
        </recommendedName>
    </component>
    <component>
        <recommendedName>
            <fullName evidence="12">Phosphatidylserine decarboxylase beta chain</fullName>
        </recommendedName>
    </component>
</protein>
<keyword evidence="6 12" id="KW-0472">Membrane</keyword>
<keyword evidence="14" id="KW-1185">Reference proteome</keyword>
<dbReference type="Proteomes" id="UP000017747">
    <property type="component" value="Unassembled WGS sequence"/>
</dbReference>
<evidence type="ECO:0000256" key="6">
    <source>
        <dbReference type="ARBA" id="ARBA00023136"/>
    </source>
</evidence>
<feature type="chain" id="PRO_5023541986" description="Phosphatidylserine decarboxylase beta chain" evidence="12">
    <location>
        <begin position="1"/>
        <end position="255"/>
    </location>
</feature>
<comment type="catalytic activity">
    <reaction evidence="12">
        <text>a 1,2-diacyl-sn-glycero-3-phospho-L-serine + H(+) = a 1,2-diacyl-sn-glycero-3-phosphoethanolamine + CO2</text>
        <dbReference type="Rhea" id="RHEA:20828"/>
        <dbReference type="ChEBI" id="CHEBI:15378"/>
        <dbReference type="ChEBI" id="CHEBI:16526"/>
        <dbReference type="ChEBI" id="CHEBI:57262"/>
        <dbReference type="ChEBI" id="CHEBI:64612"/>
        <dbReference type="EC" id="4.1.1.65"/>
    </reaction>
</comment>
<evidence type="ECO:0000256" key="11">
    <source>
        <dbReference type="ARBA" id="ARBA00023317"/>
    </source>
</evidence>
<keyword evidence="10 12" id="KW-1208">Phospholipid metabolism</keyword>
<evidence type="ECO:0000256" key="12">
    <source>
        <dbReference type="HAMAP-Rule" id="MF_00663"/>
    </source>
</evidence>
<dbReference type="NCBIfam" id="TIGR00163">
    <property type="entry name" value="PS_decarb"/>
    <property type="match status" value="1"/>
</dbReference>
<comment type="subcellular location">
    <subcellularLocation>
        <location evidence="12">Cell membrane</location>
        <topology evidence="12">Peripheral membrane protein</topology>
    </subcellularLocation>
</comment>
<comment type="caution">
    <text evidence="13">The sequence shown here is derived from an EMBL/GenBank/DDBJ whole genome shotgun (WGS) entry which is preliminary data.</text>
</comment>
<dbReference type="PATRIC" id="fig|994573.3.peg.944"/>
<feature type="site" description="Cleavage (non-hydrolytic); by autocatalysis" evidence="12">
    <location>
        <begin position="255"/>
        <end position="256"/>
    </location>
</feature>
<organism evidence="13 14">
    <name type="scientific">Youngiibacter fragilis 232.1</name>
    <dbReference type="NCBI Taxonomy" id="994573"/>
    <lineage>
        <taxon>Bacteria</taxon>
        <taxon>Bacillati</taxon>
        <taxon>Bacillota</taxon>
        <taxon>Clostridia</taxon>
        <taxon>Eubacteriales</taxon>
        <taxon>Clostridiaceae</taxon>
        <taxon>Youngiibacter</taxon>
    </lineage>
</organism>
<dbReference type="OrthoDB" id="9802030at2"/>
<comment type="subunit">
    <text evidence="12">Heterodimer of a large membrane-associated beta subunit and a small pyruvoyl-containing alpha subunit.</text>
</comment>
<dbReference type="AlphaFoldDB" id="V7I6C0"/>
<keyword evidence="7 12" id="KW-0865">Zymogen</keyword>
<dbReference type="eggNOG" id="COG0688">
    <property type="taxonomic scope" value="Bacteria"/>
</dbReference>
<comment type="similarity">
    <text evidence="12">Belongs to the phosphatidylserine decarboxylase family. PSD-B subfamily. Prokaryotic type II sub-subfamily.</text>
</comment>
<evidence type="ECO:0000256" key="1">
    <source>
        <dbReference type="ARBA" id="ARBA00005189"/>
    </source>
</evidence>
<comment type="PTM">
    <text evidence="12">Is synthesized initially as an inactive proenzyme. Formation of the active enzyme involves a self-maturation process in which the active site pyruvoyl group is generated from an internal serine residue via an autocatalytic post-translational modification. Two non-identical subunits are generated from the proenzyme in this reaction, and the pyruvate is formed at the N-terminus of the alpha chain, which is derived from the carboxyl end of the proenzyme. The autoendoproteolytic cleavage occurs by a canonical serine protease mechanism, in which the side chain hydroxyl group of the serine supplies its oxygen atom to form the C-terminus of the beta chain, while the remainder of the serine residue undergoes an oxidative deamination to produce ammonia and the pyruvoyl prosthetic group on the alpha chain. During this reaction, the Ser that is part of the protease active site of the proenzyme becomes the pyruvoyl prosthetic group, which constitutes an essential element of the active site of the mature decarboxylase.</text>
</comment>
<keyword evidence="9 12" id="KW-0456">Lyase</keyword>
<evidence type="ECO:0000256" key="3">
    <source>
        <dbReference type="ARBA" id="ARBA00022516"/>
    </source>
</evidence>
<feature type="active site" description="Charge relay system; for autoendoproteolytic cleavage activity" evidence="12">
    <location>
        <position position="113"/>
    </location>
</feature>
<dbReference type="EC" id="4.1.1.65" evidence="12"/>
<comment type="pathway">
    <text evidence="1">Lipid metabolism.</text>
</comment>
<dbReference type="GO" id="GO:0005886">
    <property type="term" value="C:plasma membrane"/>
    <property type="evidence" value="ECO:0007669"/>
    <property type="project" value="UniProtKB-SubCell"/>
</dbReference>
<dbReference type="GO" id="GO:0004609">
    <property type="term" value="F:phosphatidylserine decarboxylase activity"/>
    <property type="evidence" value="ECO:0007669"/>
    <property type="project" value="UniProtKB-UniRule"/>
</dbReference>
<keyword evidence="3 12" id="KW-0444">Lipid biosynthesis</keyword>